<evidence type="ECO:0000313" key="1">
    <source>
        <dbReference type="EMBL" id="KIO01488.1"/>
    </source>
</evidence>
<dbReference type="InParanoid" id="A0A0C3IXC8"/>
<feature type="non-terminal residue" evidence="1">
    <location>
        <position position="1"/>
    </location>
</feature>
<gene>
    <name evidence="1" type="ORF">M404DRAFT_150172</name>
</gene>
<evidence type="ECO:0000313" key="2">
    <source>
        <dbReference type="Proteomes" id="UP000054217"/>
    </source>
</evidence>
<dbReference type="InterPro" id="IPR022698">
    <property type="entry name" value="OrsD"/>
</dbReference>
<name>A0A0C3IXC8_PISTI</name>
<proteinExistence type="predicted"/>
<dbReference type="Proteomes" id="UP000054217">
    <property type="component" value="Unassembled WGS sequence"/>
</dbReference>
<keyword evidence="2" id="KW-1185">Reference proteome</keyword>
<dbReference type="HOGENOM" id="CLU_2020758_0_0_1"/>
<protein>
    <submittedName>
        <fullName evidence="1">Uncharacterized protein</fullName>
    </submittedName>
</protein>
<sequence>LTKTPGLITNEFLSSLDLAVNAEFHFLVCQVCQMALGVGDVKSHLAKIHGRQSTHSEMTLKLMLNSLEVAERLPTNIRGPRTLVHGLKVHDAMACSHCSFLSRSTEYLRKHHSKDHSMEP</sequence>
<organism evidence="1 2">
    <name type="scientific">Pisolithus tinctorius Marx 270</name>
    <dbReference type="NCBI Taxonomy" id="870435"/>
    <lineage>
        <taxon>Eukaryota</taxon>
        <taxon>Fungi</taxon>
        <taxon>Dikarya</taxon>
        <taxon>Basidiomycota</taxon>
        <taxon>Agaricomycotina</taxon>
        <taxon>Agaricomycetes</taxon>
        <taxon>Agaricomycetidae</taxon>
        <taxon>Boletales</taxon>
        <taxon>Sclerodermatineae</taxon>
        <taxon>Pisolithaceae</taxon>
        <taxon>Pisolithus</taxon>
    </lineage>
</organism>
<accession>A0A0C3IXC8</accession>
<dbReference type="EMBL" id="KN831988">
    <property type="protein sequence ID" value="KIO01488.1"/>
    <property type="molecule type" value="Genomic_DNA"/>
</dbReference>
<reference evidence="1 2" key="1">
    <citation type="submission" date="2014-04" db="EMBL/GenBank/DDBJ databases">
        <authorList>
            <consortium name="DOE Joint Genome Institute"/>
            <person name="Kuo A."/>
            <person name="Kohler A."/>
            <person name="Costa M.D."/>
            <person name="Nagy L.G."/>
            <person name="Floudas D."/>
            <person name="Copeland A."/>
            <person name="Barry K.W."/>
            <person name="Cichocki N."/>
            <person name="Veneault-Fourrey C."/>
            <person name="LaButti K."/>
            <person name="Lindquist E.A."/>
            <person name="Lipzen A."/>
            <person name="Lundell T."/>
            <person name="Morin E."/>
            <person name="Murat C."/>
            <person name="Sun H."/>
            <person name="Tunlid A."/>
            <person name="Henrissat B."/>
            <person name="Grigoriev I.V."/>
            <person name="Hibbett D.S."/>
            <person name="Martin F."/>
            <person name="Nordberg H.P."/>
            <person name="Cantor M.N."/>
            <person name="Hua S.X."/>
        </authorList>
    </citation>
    <scope>NUCLEOTIDE SEQUENCE [LARGE SCALE GENOMIC DNA]</scope>
    <source>
        <strain evidence="1 2">Marx 270</strain>
    </source>
</reference>
<reference evidence="2" key="2">
    <citation type="submission" date="2015-01" db="EMBL/GenBank/DDBJ databases">
        <title>Evolutionary Origins and Diversification of the Mycorrhizal Mutualists.</title>
        <authorList>
            <consortium name="DOE Joint Genome Institute"/>
            <consortium name="Mycorrhizal Genomics Consortium"/>
            <person name="Kohler A."/>
            <person name="Kuo A."/>
            <person name="Nagy L.G."/>
            <person name="Floudas D."/>
            <person name="Copeland A."/>
            <person name="Barry K.W."/>
            <person name="Cichocki N."/>
            <person name="Veneault-Fourrey C."/>
            <person name="LaButti K."/>
            <person name="Lindquist E.A."/>
            <person name="Lipzen A."/>
            <person name="Lundell T."/>
            <person name="Morin E."/>
            <person name="Murat C."/>
            <person name="Riley R."/>
            <person name="Ohm R."/>
            <person name="Sun H."/>
            <person name="Tunlid A."/>
            <person name="Henrissat B."/>
            <person name="Grigoriev I.V."/>
            <person name="Hibbett D.S."/>
            <person name="Martin F."/>
        </authorList>
    </citation>
    <scope>NUCLEOTIDE SEQUENCE [LARGE SCALE GENOMIC DNA]</scope>
    <source>
        <strain evidence="2">Marx 270</strain>
    </source>
</reference>
<dbReference type="OrthoDB" id="2688573at2759"/>
<dbReference type="Pfam" id="PF12013">
    <property type="entry name" value="OrsD"/>
    <property type="match status" value="1"/>
</dbReference>
<dbReference type="AlphaFoldDB" id="A0A0C3IXC8"/>